<sequence>MIQVGDTIDGYRIADVIGRGGMGTVYRAVDMGLEKDVALKVIAPHLAEDPTFLARFRSEAKALARLDAPGIVRVLSLRESMRATFIAMEYVDGPPLREVLRASGHLDWPEAASILQQILSAVDHAHSSGVLHRDLKPSNILLTNDGSVKITDFGLAKIRTSDTDLTATHETAGTVAYMSPEQVEGLKHVDERSDLFSVGLMAYEMLTGQLPFSRSGSYYSIQRAIVQEPFDPPSAHVEDIPDRIDQVVMKLLEKDADQRFGSAKEALNALDPVDAPARVATPVVFDPPSVKPSEEAPANWMWAAGAAMAVTLIAAVVMGVSELLSIDPSPAQPTPVTADSMARLNIRTTPGAAIHINGDSIGESPLRAIDVAAGSVTVRAERPDFAPAETTFAADGSHDLSLILAEARSDGQGDDVATGTIMVRSSPAGAAVQLNGRDVGVTPVSLRARAGQSSIRIRKNGYHSYASRLRVRSGRETNISATLKPVPSTATLRFNPFATVTVDGEQRSIERVTSWTDSLAPGRHRIVARYRSAEWVRVVNLRPGEEFRRDVDFTKEVEVRIVAQNERGQSIPNAEILVDGTPSGYAPQQLELRVGRHRIKVRKAGYLSAQRVVDIDTDAGGRITFTLRTPEPSADSSR</sequence>
<dbReference type="PANTHER" id="PTHR43289">
    <property type="entry name" value="MITOGEN-ACTIVATED PROTEIN KINASE KINASE KINASE 20-RELATED"/>
    <property type="match status" value="1"/>
</dbReference>
<dbReference type="OrthoDB" id="9813021at2"/>
<gene>
    <name evidence="9" type="ORF">CRI94_00305</name>
</gene>
<dbReference type="SUPFAM" id="SSF56112">
    <property type="entry name" value="Protein kinase-like (PK-like)"/>
    <property type="match status" value="1"/>
</dbReference>
<dbReference type="PROSITE" id="PS00107">
    <property type="entry name" value="PROTEIN_KINASE_ATP"/>
    <property type="match status" value="1"/>
</dbReference>
<evidence type="ECO:0000256" key="6">
    <source>
        <dbReference type="ARBA" id="ARBA00022840"/>
    </source>
</evidence>
<dbReference type="Gene3D" id="1.10.510.10">
    <property type="entry name" value="Transferase(Phosphotransferase) domain 1"/>
    <property type="match status" value="1"/>
</dbReference>
<dbReference type="EMBL" id="PDEQ01000001">
    <property type="protein sequence ID" value="PEN14774.1"/>
    <property type="molecule type" value="Genomic_DNA"/>
</dbReference>
<dbReference type="InterPro" id="IPR013229">
    <property type="entry name" value="PEGA"/>
</dbReference>
<reference evidence="9 10" key="1">
    <citation type="submission" date="2017-10" db="EMBL/GenBank/DDBJ databases">
        <title>Draft genome of Longibacter Salinarum.</title>
        <authorList>
            <person name="Goh K.M."/>
            <person name="Shamsir M.S."/>
            <person name="Lim S.W."/>
        </authorList>
    </citation>
    <scope>NUCLEOTIDE SEQUENCE [LARGE SCALE GENOMIC DNA]</scope>
    <source>
        <strain evidence="9 10">KCTC 52045</strain>
    </source>
</reference>
<evidence type="ECO:0000256" key="7">
    <source>
        <dbReference type="PROSITE-ProRule" id="PRU10141"/>
    </source>
</evidence>
<keyword evidence="5 9" id="KW-0418">Kinase</keyword>
<keyword evidence="6 7" id="KW-0067">ATP-binding</keyword>
<dbReference type="InterPro" id="IPR017441">
    <property type="entry name" value="Protein_kinase_ATP_BS"/>
</dbReference>
<dbReference type="PROSITE" id="PS00108">
    <property type="entry name" value="PROTEIN_KINASE_ST"/>
    <property type="match status" value="1"/>
</dbReference>
<keyword evidence="4 7" id="KW-0547">Nucleotide-binding</keyword>
<keyword evidence="10" id="KW-1185">Reference proteome</keyword>
<keyword evidence="2" id="KW-0723">Serine/threonine-protein kinase</keyword>
<dbReference type="SMART" id="SM00220">
    <property type="entry name" value="S_TKc"/>
    <property type="match status" value="1"/>
</dbReference>
<evidence type="ECO:0000256" key="5">
    <source>
        <dbReference type="ARBA" id="ARBA00022777"/>
    </source>
</evidence>
<accession>A0A2A8D1K6</accession>
<dbReference type="RefSeq" id="WP_098073667.1">
    <property type="nucleotide sequence ID" value="NZ_PDEQ01000001.1"/>
</dbReference>
<evidence type="ECO:0000313" key="9">
    <source>
        <dbReference type="EMBL" id="PEN14774.1"/>
    </source>
</evidence>
<name>A0A2A8D1K6_9BACT</name>
<dbReference type="InterPro" id="IPR008271">
    <property type="entry name" value="Ser/Thr_kinase_AS"/>
</dbReference>
<dbReference type="Proteomes" id="UP000220102">
    <property type="component" value="Unassembled WGS sequence"/>
</dbReference>
<dbReference type="CDD" id="cd14014">
    <property type="entry name" value="STKc_PknB_like"/>
    <property type="match status" value="1"/>
</dbReference>
<feature type="domain" description="Protein kinase" evidence="8">
    <location>
        <begin position="11"/>
        <end position="274"/>
    </location>
</feature>
<evidence type="ECO:0000313" key="10">
    <source>
        <dbReference type="Proteomes" id="UP000220102"/>
    </source>
</evidence>
<dbReference type="GO" id="GO:0004674">
    <property type="term" value="F:protein serine/threonine kinase activity"/>
    <property type="evidence" value="ECO:0007669"/>
    <property type="project" value="UniProtKB-KW"/>
</dbReference>
<evidence type="ECO:0000259" key="8">
    <source>
        <dbReference type="PROSITE" id="PS50011"/>
    </source>
</evidence>
<organism evidence="9 10">
    <name type="scientific">Longibacter salinarum</name>
    <dbReference type="NCBI Taxonomy" id="1850348"/>
    <lineage>
        <taxon>Bacteria</taxon>
        <taxon>Pseudomonadati</taxon>
        <taxon>Rhodothermota</taxon>
        <taxon>Rhodothermia</taxon>
        <taxon>Rhodothermales</taxon>
        <taxon>Salisaetaceae</taxon>
        <taxon>Longibacter</taxon>
    </lineage>
</organism>
<dbReference type="GO" id="GO:0005524">
    <property type="term" value="F:ATP binding"/>
    <property type="evidence" value="ECO:0007669"/>
    <property type="project" value="UniProtKB-UniRule"/>
</dbReference>
<dbReference type="FunFam" id="1.10.510.10:FF:000021">
    <property type="entry name" value="Serine/threonine protein kinase"/>
    <property type="match status" value="1"/>
</dbReference>
<dbReference type="PROSITE" id="PS50011">
    <property type="entry name" value="PROTEIN_KINASE_DOM"/>
    <property type="match status" value="1"/>
</dbReference>
<proteinExistence type="predicted"/>
<evidence type="ECO:0000256" key="3">
    <source>
        <dbReference type="ARBA" id="ARBA00022679"/>
    </source>
</evidence>
<dbReference type="InterPro" id="IPR000719">
    <property type="entry name" value="Prot_kinase_dom"/>
</dbReference>
<dbReference type="EC" id="2.7.11.1" evidence="1"/>
<evidence type="ECO:0000256" key="2">
    <source>
        <dbReference type="ARBA" id="ARBA00022527"/>
    </source>
</evidence>
<dbReference type="AlphaFoldDB" id="A0A2A8D1K6"/>
<dbReference type="PANTHER" id="PTHR43289:SF6">
    <property type="entry name" value="SERINE_THREONINE-PROTEIN KINASE NEKL-3"/>
    <property type="match status" value="1"/>
</dbReference>
<evidence type="ECO:0000256" key="1">
    <source>
        <dbReference type="ARBA" id="ARBA00012513"/>
    </source>
</evidence>
<protein>
    <recommendedName>
        <fullName evidence="1">non-specific serine/threonine protein kinase</fullName>
        <ecNumber evidence="1">2.7.11.1</ecNumber>
    </recommendedName>
</protein>
<dbReference type="Gene3D" id="3.30.200.20">
    <property type="entry name" value="Phosphorylase Kinase, domain 1"/>
    <property type="match status" value="1"/>
</dbReference>
<dbReference type="Pfam" id="PF00069">
    <property type="entry name" value="Pkinase"/>
    <property type="match status" value="1"/>
</dbReference>
<feature type="binding site" evidence="7">
    <location>
        <position position="40"/>
    </location>
    <ligand>
        <name>ATP</name>
        <dbReference type="ChEBI" id="CHEBI:30616"/>
    </ligand>
</feature>
<evidence type="ECO:0000256" key="4">
    <source>
        <dbReference type="ARBA" id="ARBA00022741"/>
    </source>
</evidence>
<comment type="caution">
    <text evidence="9">The sequence shown here is derived from an EMBL/GenBank/DDBJ whole genome shotgun (WGS) entry which is preliminary data.</text>
</comment>
<dbReference type="InterPro" id="IPR011009">
    <property type="entry name" value="Kinase-like_dom_sf"/>
</dbReference>
<dbReference type="Pfam" id="PF08308">
    <property type="entry name" value="PEGA"/>
    <property type="match status" value="3"/>
</dbReference>
<keyword evidence="3" id="KW-0808">Transferase</keyword>